<proteinExistence type="predicted"/>
<dbReference type="AlphaFoldDB" id="A0A1R3FZB8"/>
<accession>A0A1R3FZB8</accession>
<organism evidence="2 3">
    <name type="scientific">Corchorus capsularis</name>
    <name type="common">Jute</name>
    <dbReference type="NCBI Taxonomy" id="210143"/>
    <lineage>
        <taxon>Eukaryota</taxon>
        <taxon>Viridiplantae</taxon>
        <taxon>Streptophyta</taxon>
        <taxon>Embryophyta</taxon>
        <taxon>Tracheophyta</taxon>
        <taxon>Spermatophyta</taxon>
        <taxon>Magnoliopsida</taxon>
        <taxon>eudicotyledons</taxon>
        <taxon>Gunneridae</taxon>
        <taxon>Pentapetalae</taxon>
        <taxon>rosids</taxon>
        <taxon>malvids</taxon>
        <taxon>Malvales</taxon>
        <taxon>Malvaceae</taxon>
        <taxon>Grewioideae</taxon>
        <taxon>Apeibeae</taxon>
        <taxon>Corchorus</taxon>
    </lineage>
</organism>
<dbReference type="EMBL" id="AWWV01015921">
    <property type="protein sequence ID" value="OMO51185.1"/>
    <property type="molecule type" value="Genomic_DNA"/>
</dbReference>
<reference evidence="2 3" key="1">
    <citation type="submission" date="2013-09" db="EMBL/GenBank/DDBJ databases">
        <title>Corchorus capsularis genome sequencing.</title>
        <authorList>
            <person name="Alam M."/>
            <person name="Haque M.S."/>
            <person name="Islam M.S."/>
            <person name="Emdad E.M."/>
            <person name="Islam M.M."/>
            <person name="Ahmed B."/>
            <person name="Halim A."/>
            <person name="Hossen Q.M.M."/>
            <person name="Hossain M.Z."/>
            <person name="Ahmed R."/>
            <person name="Khan M.M."/>
            <person name="Islam R."/>
            <person name="Rashid M.M."/>
            <person name="Khan S.A."/>
            <person name="Rahman M.S."/>
            <person name="Alam M."/>
        </authorList>
    </citation>
    <scope>NUCLEOTIDE SEQUENCE [LARGE SCALE GENOMIC DNA]</scope>
    <source>
        <strain evidence="3">cv. CVL-1</strain>
        <tissue evidence="2">Whole seedling</tissue>
    </source>
</reference>
<comment type="caution">
    <text evidence="2">The sequence shown here is derived from an EMBL/GenBank/DDBJ whole genome shotgun (WGS) entry which is preliminary data.</text>
</comment>
<feature type="region of interest" description="Disordered" evidence="1">
    <location>
        <begin position="118"/>
        <end position="144"/>
    </location>
</feature>
<name>A0A1R3FZB8_COCAP</name>
<protein>
    <submittedName>
        <fullName evidence="2">Uncharacterized protein</fullName>
    </submittedName>
</protein>
<sequence>MVEAIKRVAKLDVELTVDEKNDLMPVDVVFTLGLQEGRHGGYWLQLTRRRRPRMNHPTADVVLDGQFSLVKAKRKCPLKAPPSSAGGRFFCIGLFLVEGEFRMRFGTLDQYVDHHAKHRDRDAKHHRLDDHHAKGKRGRLDDHDANHHKLAGYAVAHRKIKALDVGSIFLTNGFCFHNQ</sequence>
<keyword evidence="3" id="KW-1185">Reference proteome</keyword>
<dbReference type="Gramene" id="OMO51185">
    <property type="protein sequence ID" value="OMO51185"/>
    <property type="gene ID" value="CCACVL1_29949"/>
</dbReference>
<evidence type="ECO:0000313" key="2">
    <source>
        <dbReference type="EMBL" id="OMO51185.1"/>
    </source>
</evidence>
<dbReference type="Proteomes" id="UP000188268">
    <property type="component" value="Unassembled WGS sequence"/>
</dbReference>
<evidence type="ECO:0000313" key="3">
    <source>
        <dbReference type="Proteomes" id="UP000188268"/>
    </source>
</evidence>
<evidence type="ECO:0000256" key="1">
    <source>
        <dbReference type="SAM" id="MobiDB-lite"/>
    </source>
</evidence>
<gene>
    <name evidence="2" type="ORF">CCACVL1_29949</name>
</gene>